<keyword evidence="10" id="KW-0472">Membrane</keyword>
<feature type="region of interest" description="Disordered" evidence="9">
    <location>
        <begin position="387"/>
        <end position="411"/>
    </location>
</feature>
<evidence type="ECO:0000256" key="3">
    <source>
        <dbReference type="ARBA" id="ARBA00022553"/>
    </source>
</evidence>
<keyword evidence="10" id="KW-0812">Transmembrane</keyword>
<keyword evidence="6" id="KW-0418">Kinase</keyword>
<dbReference type="AlphaFoldDB" id="A0A1Y1RS23"/>
<dbReference type="OrthoDB" id="227596at2"/>
<sequence length="454" mass="49615">MTSSTRFSFSQIDPDWERPAPSPASLRKDVLIWLVVLVVTLLLNAAYHSAGLLGDDSEQIRNSYWAAAGMTLPLAARRRFPLTMMLVATLLFFVLSYFSVIASATLSYQLSYFAVLYAGLAWGKNRAMTWIVYALICLIVLLWFMMGWVVTDAGYQIIGIEDYQGGLFSKPTASYVMVIFTNVFYFGCAAIMGRTAWSQAYQRTILSAQAQQLEAQSAQMAEDAVTRDRLRIARELHDSVGHHVSSMGVQAAAARRALEKKPELAAEPLANIEKLARSSVTEMKNLIRVLRASGEDEHSSGTSKEPQVVDILSLASPTVTGNLSVTVQVSSEDLTMLSTLQQGTQLSMYRMVQEALTNARKHSAAQRVVIALRTGGSTHEGWAELEVTDDGPGVGSNSKREGSLAPTSTHQGYGVQGIRERAAALGGTSCVGRREGTEGWRVQVRFPATFDTHS</sequence>
<keyword evidence="3" id="KW-0597">Phosphoprotein</keyword>
<evidence type="ECO:0000256" key="1">
    <source>
        <dbReference type="ARBA" id="ARBA00000085"/>
    </source>
</evidence>
<name>A0A1Y1RS23_9MICC</name>
<evidence type="ECO:0000256" key="9">
    <source>
        <dbReference type="SAM" id="MobiDB-lite"/>
    </source>
</evidence>
<keyword evidence="7" id="KW-0067">ATP-binding</keyword>
<feature type="transmembrane region" description="Helical" evidence="10">
    <location>
        <begin position="30"/>
        <end position="53"/>
    </location>
</feature>
<dbReference type="Pfam" id="PF02518">
    <property type="entry name" value="HATPase_c"/>
    <property type="match status" value="1"/>
</dbReference>
<keyword evidence="5" id="KW-0547">Nucleotide-binding</keyword>
<protein>
    <recommendedName>
        <fullName evidence="2">histidine kinase</fullName>
        <ecNumber evidence="2">2.7.13.3</ecNumber>
    </recommendedName>
</protein>
<comment type="catalytic activity">
    <reaction evidence="1">
        <text>ATP + protein L-histidine = ADP + protein N-phospho-L-histidine.</text>
        <dbReference type="EC" id="2.7.13.3"/>
    </reaction>
</comment>
<dbReference type="PANTHER" id="PTHR24421">
    <property type="entry name" value="NITRATE/NITRITE SENSOR PROTEIN NARX-RELATED"/>
    <property type="match status" value="1"/>
</dbReference>
<dbReference type="GO" id="GO:0000155">
    <property type="term" value="F:phosphorelay sensor kinase activity"/>
    <property type="evidence" value="ECO:0007669"/>
    <property type="project" value="InterPro"/>
</dbReference>
<comment type="caution">
    <text evidence="12">The sequence shown here is derived from an EMBL/GenBank/DDBJ whole genome shotgun (WGS) entry which is preliminary data.</text>
</comment>
<dbReference type="GO" id="GO:0016020">
    <property type="term" value="C:membrane"/>
    <property type="evidence" value="ECO:0007669"/>
    <property type="project" value="InterPro"/>
</dbReference>
<dbReference type="CDD" id="cd16917">
    <property type="entry name" value="HATPase_UhpB-NarQ-NarX-like"/>
    <property type="match status" value="1"/>
</dbReference>
<keyword evidence="8" id="KW-0902">Two-component regulatory system</keyword>
<evidence type="ECO:0000256" key="5">
    <source>
        <dbReference type="ARBA" id="ARBA00022741"/>
    </source>
</evidence>
<dbReference type="SUPFAM" id="SSF55874">
    <property type="entry name" value="ATPase domain of HSP90 chaperone/DNA topoisomerase II/histidine kinase"/>
    <property type="match status" value="1"/>
</dbReference>
<dbReference type="InterPro" id="IPR011712">
    <property type="entry name" value="Sig_transdc_His_kin_sub3_dim/P"/>
</dbReference>
<dbReference type="InterPro" id="IPR036890">
    <property type="entry name" value="HATPase_C_sf"/>
</dbReference>
<dbReference type="EC" id="2.7.13.3" evidence="2"/>
<reference evidence="12 13" key="1">
    <citation type="submission" date="2016-05" db="EMBL/GenBank/DDBJ databases">
        <title>Draft genome sequence of a porcine commensal Rothia nasimurium.</title>
        <authorList>
            <person name="Gaiser R.A."/>
            <person name="Van Baarlen P."/>
            <person name="Wells J.M."/>
        </authorList>
    </citation>
    <scope>NUCLEOTIDE SEQUENCE [LARGE SCALE GENOMIC DNA]</scope>
    <source>
        <strain evidence="12 13">PT-32</strain>
    </source>
</reference>
<evidence type="ECO:0000313" key="12">
    <source>
        <dbReference type="EMBL" id="ORC22181.1"/>
    </source>
</evidence>
<feature type="transmembrane region" description="Helical" evidence="10">
    <location>
        <begin position="130"/>
        <end position="150"/>
    </location>
</feature>
<dbReference type="Gene3D" id="3.30.565.10">
    <property type="entry name" value="Histidine kinase-like ATPase, C-terminal domain"/>
    <property type="match status" value="1"/>
</dbReference>
<dbReference type="GO" id="GO:0046983">
    <property type="term" value="F:protein dimerization activity"/>
    <property type="evidence" value="ECO:0007669"/>
    <property type="project" value="InterPro"/>
</dbReference>
<evidence type="ECO:0000256" key="10">
    <source>
        <dbReference type="SAM" id="Phobius"/>
    </source>
</evidence>
<dbReference type="SMART" id="SM00387">
    <property type="entry name" value="HATPase_c"/>
    <property type="match status" value="1"/>
</dbReference>
<dbReference type="InterPro" id="IPR050482">
    <property type="entry name" value="Sensor_HK_TwoCompSys"/>
</dbReference>
<keyword evidence="13" id="KW-1185">Reference proteome</keyword>
<dbReference type="RefSeq" id="WP_083091244.1">
    <property type="nucleotide sequence ID" value="NZ_LXWF01000011.1"/>
</dbReference>
<dbReference type="PANTHER" id="PTHR24421:SF10">
    <property type="entry name" value="NITRATE_NITRITE SENSOR PROTEIN NARQ"/>
    <property type="match status" value="1"/>
</dbReference>
<evidence type="ECO:0000256" key="7">
    <source>
        <dbReference type="ARBA" id="ARBA00022840"/>
    </source>
</evidence>
<evidence type="ECO:0000313" key="13">
    <source>
        <dbReference type="Proteomes" id="UP000192359"/>
    </source>
</evidence>
<proteinExistence type="predicted"/>
<organism evidence="12 13">
    <name type="scientific">Rothia nasimurium</name>
    <dbReference type="NCBI Taxonomy" id="85336"/>
    <lineage>
        <taxon>Bacteria</taxon>
        <taxon>Bacillati</taxon>
        <taxon>Actinomycetota</taxon>
        <taxon>Actinomycetes</taxon>
        <taxon>Micrococcales</taxon>
        <taxon>Micrococcaceae</taxon>
        <taxon>Rothia</taxon>
    </lineage>
</organism>
<feature type="domain" description="Histidine kinase/HSP90-like ATPase" evidence="11">
    <location>
        <begin position="343"/>
        <end position="450"/>
    </location>
</feature>
<evidence type="ECO:0000256" key="6">
    <source>
        <dbReference type="ARBA" id="ARBA00022777"/>
    </source>
</evidence>
<feature type="transmembrane region" description="Helical" evidence="10">
    <location>
        <begin position="173"/>
        <end position="193"/>
    </location>
</feature>
<dbReference type="Proteomes" id="UP000192359">
    <property type="component" value="Unassembled WGS sequence"/>
</dbReference>
<evidence type="ECO:0000256" key="4">
    <source>
        <dbReference type="ARBA" id="ARBA00022679"/>
    </source>
</evidence>
<evidence type="ECO:0000256" key="8">
    <source>
        <dbReference type="ARBA" id="ARBA00023012"/>
    </source>
</evidence>
<keyword evidence="10" id="KW-1133">Transmembrane helix</keyword>
<dbReference type="EMBL" id="LXWF01000011">
    <property type="protein sequence ID" value="ORC22181.1"/>
    <property type="molecule type" value="Genomic_DNA"/>
</dbReference>
<evidence type="ECO:0000259" key="11">
    <source>
        <dbReference type="SMART" id="SM00387"/>
    </source>
</evidence>
<keyword evidence="4" id="KW-0808">Transferase</keyword>
<evidence type="ECO:0000256" key="2">
    <source>
        <dbReference type="ARBA" id="ARBA00012438"/>
    </source>
</evidence>
<accession>A0A1Y1RS23</accession>
<dbReference type="InterPro" id="IPR003594">
    <property type="entry name" value="HATPase_dom"/>
</dbReference>
<dbReference type="Pfam" id="PF07730">
    <property type="entry name" value="HisKA_3"/>
    <property type="match status" value="1"/>
</dbReference>
<gene>
    <name evidence="12" type="ORF">A7979_01460</name>
</gene>
<dbReference type="Gene3D" id="1.20.5.1930">
    <property type="match status" value="1"/>
</dbReference>
<feature type="transmembrane region" description="Helical" evidence="10">
    <location>
        <begin position="80"/>
        <end position="100"/>
    </location>
</feature>
<dbReference type="GO" id="GO:0005524">
    <property type="term" value="F:ATP binding"/>
    <property type="evidence" value="ECO:0007669"/>
    <property type="project" value="UniProtKB-KW"/>
</dbReference>